<reference evidence="2 5" key="2">
    <citation type="submission" date="2020-08" db="EMBL/GenBank/DDBJ databases">
        <title>Genomic Encyclopedia of Type Strains, Phase IV (KMG-IV): sequencing the most valuable type-strain genomes for metagenomic binning, comparative biology and taxonomic classification.</title>
        <authorList>
            <person name="Goeker M."/>
        </authorList>
    </citation>
    <scope>NUCLEOTIDE SEQUENCE [LARGE SCALE GENOMIC DNA]</scope>
    <source>
        <strain evidence="2 5">DSM 11525</strain>
    </source>
</reference>
<evidence type="ECO:0000313" key="5">
    <source>
        <dbReference type="Proteomes" id="UP000563601"/>
    </source>
</evidence>
<keyword evidence="1" id="KW-0732">Signal</keyword>
<evidence type="ECO:0000256" key="1">
    <source>
        <dbReference type="SAM" id="SignalP"/>
    </source>
</evidence>
<evidence type="ECO:0000313" key="4">
    <source>
        <dbReference type="Proteomes" id="UP000464675"/>
    </source>
</evidence>
<dbReference type="AlphaFoldDB" id="A0A6P1TEK7"/>
<sequence>MNTKANKFLKTRLTLFGLLFNALFIFPALAEKGWIATSVEVVEITNTGSNGKNFTVKVSGGDNNYPCENGQITFPLANAGNTGNDIHIHNRAFSMALTALTTGSKVSIFSYEDNSVCNRAAHIKIVKP</sequence>
<gene>
    <name evidence="3" type="ORF">GTQ55_12290</name>
    <name evidence="2" type="ORF">HNQ53_002231</name>
</gene>
<dbReference type="Proteomes" id="UP000563601">
    <property type="component" value="Unassembled WGS sequence"/>
</dbReference>
<evidence type="ECO:0000313" key="3">
    <source>
        <dbReference type="EMBL" id="QHQ39689.1"/>
    </source>
</evidence>
<name>A0A6P1TEK7_9GAMM</name>
<keyword evidence="4" id="KW-1185">Reference proteome</keyword>
<reference evidence="3 4" key="1">
    <citation type="submission" date="2020-01" db="EMBL/GenBank/DDBJ databases">
        <title>The possibility of degradation of plastic by Microbulbifer hydrolyticus IRE-31.</title>
        <authorList>
            <person name="Liu L."/>
        </authorList>
    </citation>
    <scope>NUCLEOTIDE SEQUENCE [LARGE SCALE GENOMIC DNA]</scope>
    <source>
        <strain evidence="3 4">IRE-31</strain>
    </source>
</reference>
<dbReference type="Pfam" id="PF19454">
    <property type="entry name" value="DUF5992"/>
    <property type="match status" value="1"/>
</dbReference>
<proteinExistence type="predicted"/>
<dbReference type="EMBL" id="CP047491">
    <property type="protein sequence ID" value="QHQ39689.1"/>
    <property type="molecule type" value="Genomic_DNA"/>
</dbReference>
<feature type="chain" id="PRO_5044645691" evidence="1">
    <location>
        <begin position="31"/>
        <end position="128"/>
    </location>
</feature>
<feature type="signal peptide" evidence="1">
    <location>
        <begin position="1"/>
        <end position="30"/>
    </location>
</feature>
<dbReference type="Proteomes" id="UP000464675">
    <property type="component" value="Chromosome"/>
</dbReference>
<dbReference type="EMBL" id="JACHHR010000003">
    <property type="protein sequence ID" value="MBB5212006.1"/>
    <property type="molecule type" value="Genomic_DNA"/>
</dbReference>
<evidence type="ECO:0000313" key="2">
    <source>
        <dbReference type="EMBL" id="MBB5212006.1"/>
    </source>
</evidence>
<protein>
    <submittedName>
        <fullName evidence="2">Uncharacterized protein</fullName>
    </submittedName>
</protein>
<dbReference type="RefSeq" id="WP_161859004.1">
    <property type="nucleotide sequence ID" value="NZ_CP047491.1"/>
</dbReference>
<dbReference type="InterPro" id="IPR046034">
    <property type="entry name" value="DUF5992"/>
</dbReference>
<accession>A0A6P1TEK7</accession>
<organism evidence="2 5">
    <name type="scientific">Microbulbifer hydrolyticus</name>
    <dbReference type="NCBI Taxonomy" id="48074"/>
    <lineage>
        <taxon>Bacteria</taxon>
        <taxon>Pseudomonadati</taxon>
        <taxon>Pseudomonadota</taxon>
        <taxon>Gammaproteobacteria</taxon>
        <taxon>Cellvibrionales</taxon>
        <taxon>Microbulbiferaceae</taxon>
        <taxon>Microbulbifer</taxon>
    </lineage>
</organism>
<dbReference type="OrthoDB" id="7064554at2"/>